<dbReference type="AlphaFoldDB" id="A0A3G8YKU8"/>
<evidence type="ECO:0000313" key="3">
    <source>
        <dbReference type="Proteomes" id="UP000276417"/>
    </source>
</evidence>
<dbReference type="SMART" id="SM00465">
    <property type="entry name" value="GIYc"/>
    <property type="match status" value="1"/>
</dbReference>
<keyword evidence="2" id="KW-0378">Hydrolase</keyword>
<organism evidence="2 3">
    <name type="scientific">Deinococcus psychrotolerans</name>
    <dbReference type="NCBI Taxonomy" id="2489213"/>
    <lineage>
        <taxon>Bacteria</taxon>
        <taxon>Thermotogati</taxon>
        <taxon>Deinococcota</taxon>
        <taxon>Deinococci</taxon>
        <taxon>Deinococcales</taxon>
        <taxon>Deinococcaceae</taxon>
        <taxon>Deinococcus</taxon>
    </lineage>
</organism>
<proteinExistence type="predicted"/>
<accession>A0A3G8YKU8</accession>
<dbReference type="RefSeq" id="WP_124875771.1">
    <property type="nucleotide sequence ID" value="NZ_CP034188.1"/>
</dbReference>
<dbReference type="SUPFAM" id="SSF82771">
    <property type="entry name" value="GIY-YIG endonuclease"/>
    <property type="match status" value="1"/>
</dbReference>
<keyword evidence="2" id="KW-0614">Plasmid</keyword>
<evidence type="ECO:0000313" key="2">
    <source>
        <dbReference type="EMBL" id="AZI45300.1"/>
    </source>
</evidence>
<dbReference type="EMBL" id="CP034188">
    <property type="protein sequence ID" value="AZI45300.1"/>
    <property type="molecule type" value="Genomic_DNA"/>
</dbReference>
<gene>
    <name evidence="2" type="ORF">EHF33_20540</name>
</gene>
<geneLocation type="plasmid" evidence="2 3">
    <name>unnamed4</name>
</geneLocation>
<keyword evidence="3" id="KW-1185">Reference proteome</keyword>
<evidence type="ECO:0000259" key="1">
    <source>
        <dbReference type="PROSITE" id="PS50164"/>
    </source>
</evidence>
<keyword evidence="2" id="KW-0540">Nuclease</keyword>
<dbReference type="GO" id="GO:0004519">
    <property type="term" value="F:endonuclease activity"/>
    <property type="evidence" value="ECO:0007669"/>
    <property type="project" value="UniProtKB-KW"/>
</dbReference>
<dbReference type="KEGG" id="dph:EHF33_20540"/>
<sequence>MTTSLPIPSAGVYAIENTVNGRIYVGSSVNVEMRMHHRLSFRRGSGSSTSRLILADLKVFGVAAFRLTILQRTYEVSELKSLEQRWADQLGAFEYGYNVRRMESLQLAQAPA</sequence>
<reference evidence="2 3" key="1">
    <citation type="submission" date="2018-11" db="EMBL/GenBank/DDBJ databases">
        <title>Deinococcus shelandsis sp. nov., isolated from South Shetland Islands soil of Antarctica.</title>
        <authorList>
            <person name="Tian J."/>
        </authorList>
    </citation>
    <scope>NUCLEOTIDE SEQUENCE [LARGE SCALE GENOMIC DNA]</scope>
    <source>
        <strain evidence="2 3">S14-83T</strain>
        <plasmid evidence="2 3">unnamed4</plasmid>
    </source>
</reference>
<dbReference type="Proteomes" id="UP000276417">
    <property type="component" value="Plasmid unnamed4"/>
</dbReference>
<dbReference type="Gene3D" id="3.40.1440.10">
    <property type="entry name" value="GIY-YIG endonuclease"/>
    <property type="match status" value="1"/>
</dbReference>
<feature type="domain" description="GIY-YIG" evidence="1">
    <location>
        <begin position="8"/>
        <end position="99"/>
    </location>
</feature>
<dbReference type="PROSITE" id="PS50164">
    <property type="entry name" value="GIY_YIG"/>
    <property type="match status" value="1"/>
</dbReference>
<dbReference type="Pfam" id="PF01541">
    <property type="entry name" value="GIY-YIG"/>
    <property type="match status" value="1"/>
</dbReference>
<keyword evidence="2" id="KW-0255">Endonuclease</keyword>
<dbReference type="OrthoDB" id="468458at2"/>
<protein>
    <submittedName>
        <fullName evidence="2">Endonuclease</fullName>
    </submittedName>
</protein>
<name>A0A3G8YKU8_9DEIO</name>
<dbReference type="InterPro" id="IPR035901">
    <property type="entry name" value="GIY-YIG_endonuc_sf"/>
</dbReference>
<dbReference type="InterPro" id="IPR000305">
    <property type="entry name" value="GIY-YIG_endonuc"/>
</dbReference>